<dbReference type="RefSeq" id="WP_382384611.1">
    <property type="nucleotide sequence ID" value="NZ_JBHMEZ010000032.1"/>
</dbReference>
<sequence length="96" mass="11207">MELQFEYVNIPRNNYFEYLVEEKLNPLAKKFPIVISANVFFKIENKTDECDNICEIKLDTQESSIYVVAHEASIEQAIQKTYNAIENKLINSNDNN</sequence>
<proteinExistence type="predicted"/>
<dbReference type="SUPFAM" id="SSF69754">
    <property type="entry name" value="Ribosome binding protein Y (YfiA homologue)"/>
    <property type="match status" value="1"/>
</dbReference>
<dbReference type="EMBL" id="JBHMEZ010000032">
    <property type="protein sequence ID" value="MFB9054966.1"/>
    <property type="molecule type" value="Genomic_DNA"/>
</dbReference>
<dbReference type="Pfam" id="PF02482">
    <property type="entry name" value="Ribosomal_S30AE"/>
    <property type="match status" value="1"/>
</dbReference>
<evidence type="ECO:0000313" key="1">
    <source>
        <dbReference type="EMBL" id="MFB9054966.1"/>
    </source>
</evidence>
<comment type="caution">
    <text evidence="1">The sequence shown here is derived from an EMBL/GenBank/DDBJ whole genome shotgun (WGS) entry which is preliminary data.</text>
</comment>
<dbReference type="InterPro" id="IPR003489">
    <property type="entry name" value="RHF/RaiA"/>
</dbReference>
<gene>
    <name evidence="1" type="ORF">ACFFVB_17920</name>
</gene>
<dbReference type="Gene3D" id="3.30.160.100">
    <property type="entry name" value="Ribosome hibernation promotion factor-like"/>
    <property type="match status" value="1"/>
</dbReference>
<keyword evidence="2" id="KW-1185">Reference proteome</keyword>
<evidence type="ECO:0000313" key="2">
    <source>
        <dbReference type="Proteomes" id="UP001589605"/>
    </source>
</evidence>
<dbReference type="InterPro" id="IPR036567">
    <property type="entry name" value="RHF-like"/>
</dbReference>
<reference evidence="1 2" key="1">
    <citation type="submission" date="2024-09" db="EMBL/GenBank/DDBJ databases">
        <authorList>
            <person name="Sun Q."/>
            <person name="Mori K."/>
        </authorList>
    </citation>
    <scope>NUCLEOTIDE SEQUENCE [LARGE SCALE GENOMIC DNA]</scope>
    <source>
        <strain evidence="1 2">CECT 8286</strain>
    </source>
</reference>
<name>A0ABV5F690_9FLAO</name>
<dbReference type="Proteomes" id="UP001589605">
    <property type="component" value="Unassembled WGS sequence"/>
</dbReference>
<protein>
    <submittedName>
        <fullName evidence="1">HPF/RaiA family ribosome-associated protein</fullName>
    </submittedName>
</protein>
<accession>A0ABV5F690</accession>
<organism evidence="1 2">
    <name type="scientific">Formosa undariae</name>
    <dbReference type="NCBI Taxonomy" id="1325436"/>
    <lineage>
        <taxon>Bacteria</taxon>
        <taxon>Pseudomonadati</taxon>
        <taxon>Bacteroidota</taxon>
        <taxon>Flavobacteriia</taxon>
        <taxon>Flavobacteriales</taxon>
        <taxon>Flavobacteriaceae</taxon>
        <taxon>Formosa</taxon>
    </lineage>
</organism>